<dbReference type="PANTHER" id="PTHR15344:SF14">
    <property type="entry name" value="CDC42 EFFECTOR PROTEIN 4"/>
    <property type="match status" value="1"/>
</dbReference>
<feature type="compositionally biased region" description="Basic and acidic residues" evidence="3">
    <location>
        <begin position="182"/>
        <end position="195"/>
    </location>
</feature>
<accession>A0A9D3XMH7</accession>
<dbReference type="Pfam" id="PF00786">
    <property type="entry name" value="PBD"/>
    <property type="match status" value="1"/>
</dbReference>
<gene>
    <name evidence="5" type="ORF">KIL84_004135</name>
</gene>
<feature type="compositionally biased region" description="Acidic residues" evidence="3">
    <location>
        <begin position="367"/>
        <end position="377"/>
    </location>
</feature>
<dbReference type="GO" id="GO:0008360">
    <property type="term" value="P:regulation of cell shape"/>
    <property type="evidence" value="ECO:0007669"/>
    <property type="project" value="TreeGrafter"/>
</dbReference>
<comment type="caution">
    <text evidence="5">The sequence shown here is derived from an EMBL/GenBank/DDBJ whole genome shotgun (WGS) entry which is preliminary data.</text>
</comment>
<sequence length="377" mass="40702">MWLRTKPPPCHPPSVSAAGEDSKTSPPSPAPGEVPAARPPLAGTMPILKQLVSNSAHSKRRSRADLTAEMISAPLGDFRHTMHVGRAGDAFGDTSFLNSKAGEPESPEELGSSKPGLLSRKFRSSKRSQSVTRGDRRDMLGSLRDSAIFVKNAVSLPQLTEKEADKSAGKLPKSLSSSPVKKAPEEAAAPEEKPHPNGAAARPQSPSLDERDFGDLTDLPVVVPKSSYGMKHAESIMSFHIDLGPSMLGDVLSIMDKDQWDQDEDFGAMVPEEFRRDGGPTRVPAAHRLSQEGRPQPDSLLTAPACQDQSRAVGSARSQVSRDSSSVSSCTVRGLEEHRPSPERQSYRIPDGARPGPPKQHDKEFSFADEEDDEIRV</sequence>
<dbReference type="GO" id="GO:0031267">
    <property type="term" value="F:small GTPase binding"/>
    <property type="evidence" value="ECO:0007669"/>
    <property type="project" value="TreeGrafter"/>
</dbReference>
<comment type="subcellular location">
    <subcellularLocation>
        <location evidence="1">Endomembrane system</location>
        <topology evidence="1">Peripheral membrane protein</topology>
    </subcellularLocation>
</comment>
<dbReference type="InterPro" id="IPR000095">
    <property type="entry name" value="CRIB_dom"/>
</dbReference>
<dbReference type="EMBL" id="JAHDVG010000466">
    <property type="protein sequence ID" value="KAH1182643.1"/>
    <property type="molecule type" value="Genomic_DNA"/>
</dbReference>
<feature type="compositionally biased region" description="Low complexity" evidence="3">
    <location>
        <begin position="315"/>
        <end position="333"/>
    </location>
</feature>
<keyword evidence="6" id="KW-1185">Reference proteome</keyword>
<dbReference type="GO" id="GO:0005886">
    <property type="term" value="C:plasma membrane"/>
    <property type="evidence" value="ECO:0007669"/>
    <property type="project" value="TreeGrafter"/>
</dbReference>
<dbReference type="GO" id="GO:0012505">
    <property type="term" value="C:endomembrane system"/>
    <property type="evidence" value="ECO:0007669"/>
    <property type="project" value="UniProtKB-SubCell"/>
</dbReference>
<feature type="region of interest" description="Disordered" evidence="3">
    <location>
        <begin position="263"/>
        <end position="377"/>
    </location>
</feature>
<evidence type="ECO:0000259" key="4">
    <source>
        <dbReference type="PROSITE" id="PS50108"/>
    </source>
</evidence>
<feature type="compositionally biased region" description="Low complexity" evidence="3">
    <location>
        <begin position="169"/>
        <end position="181"/>
    </location>
</feature>
<dbReference type="InterPro" id="IPR051296">
    <property type="entry name" value="Cdc42_Effector_BORG/CEP"/>
</dbReference>
<dbReference type="AlphaFoldDB" id="A0A9D3XMH7"/>
<feature type="region of interest" description="Disordered" evidence="3">
    <location>
        <begin position="1"/>
        <end position="47"/>
    </location>
</feature>
<dbReference type="PROSITE" id="PS50108">
    <property type="entry name" value="CRIB"/>
    <property type="match status" value="1"/>
</dbReference>
<dbReference type="SMART" id="SM00285">
    <property type="entry name" value="PBD"/>
    <property type="match status" value="1"/>
</dbReference>
<feature type="compositionally biased region" description="Pro residues" evidence="3">
    <location>
        <begin position="1"/>
        <end position="12"/>
    </location>
</feature>
<dbReference type="InterPro" id="IPR029273">
    <property type="entry name" value="Cdc42_effect-like"/>
</dbReference>
<dbReference type="GO" id="GO:0005856">
    <property type="term" value="C:cytoskeleton"/>
    <property type="evidence" value="ECO:0007669"/>
    <property type="project" value="TreeGrafter"/>
</dbReference>
<name>A0A9D3XMH7_9SAUR</name>
<feature type="region of interest" description="Disordered" evidence="3">
    <location>
        <begin position="85"/>
        <end position="139"/>
    </location>
</feature>
<dbReference type="Proteomes" id="UP000827986">
    <property type="component" value="Unassembled WGS sequence"/>
</dbReference>
<dbReference type="GO" id="GO:0031274">
    <property type="term" value="P:positive regulation of pseudopodium assembly"/>
    <property type="evidence" value="ECO:0007669"/>
    <property type="project" value="TreeGrafter"/>
</dbReference>
<evidence type="ECO:0000256" key="3">
    <source>
        <dbReference type="SAM" id="MobiDB-lite"/>
    </source>
</evidence>
<proteinExistence type="inferred from homology"/>
<dbReference type="GO" id="GO:0030838">
    <property type="term" value="P:positive regulation of actin filament polymerization"/>
    <property type="evidence" value="ECO:0007669"/>
    <property type="project" value="TreeGrafter"/>
</dbReference>
<dbReference type="GO" id="GO:0005737">
    <property type="term" value="C:cytoplasm"/>
    <property type="evidence" value="ECO:0007669"/>
    <property type="project" value="UniProtKB-ARBA"/>
</dbReference>
<dbReference type="GO" id="GO:0007266">
    <property type="term" value="P:Rho protein signal transduction"/>
    <property type="evidence" value="ECO:0007669"/>
    <property type="project" value="TreeGrafter"/>
</dbReference>
<feature type="region of interest" description="Disordered" evidence="3">
    <location>
        <begin position="154"/>
        <end position="216"/>
    </location>
</feature>
<evidence type="ECO:0000313" key="6">
    <source>
        <dbReference type="Proteomes" id="UP000827986"/>
    </source>
</evidence>
<organism evidence="5 6">
    <name type="scientific">Mauremys mutica</name>
    <name type="common">yellowpond turtle</name>
    <dbReference type="NCBI Taxonomy" id="74926"/>
    <lineage>
        <taxon>Eukaryota</taxon>
        <taxon>Metazoa</taxon>
        <taxon>Chordata</taxon>
        <taxon>Craniata</taxon>
        <taxon>Vertebrata</taxon>
        <taxon>Euteleostomi</taxon>
        <taxon>Archelosauria</taxon>
        <taxon>Testudinata</taxon>
        <taxon>Testudines</taxon>
        <taxon>Cryptodira</taxon>
        <taxon>Durocryptodira</taxon>
        <taxon>Testudinoidea</taxon>
        <taxon>Geoemydidae</taxon>
        <taxon>Geoemydinae</taxon>
        <taxon>Mauremys</taxon>
    </lineage>
</organism>
<comment type="similarity">
    <text evidence="2">Belongs to the BORG/CEP family.</text>
</comment>
<evidence type="ECO:0000256" key="1">
    <source>
        <dbReference type="ARBA" id="ARBA00004184"/>
    </source>
</evidence>
<evidence type="ECO:0000256" key="2">
    <source>
        <dbReference type="ARBA" id="ARBA00010770"/>
    </source>
</evidence>
<dbReference type="Pfam" id="PF14957">
    <property type="entry name" value="BORG_CEP"/>
    <property type="match status" value="1"/>
</dbReference>
<protein>
    <recommendedName>
        <fullName evidence="4">CRIB domain-containing protein</fullName>
    </recommendedName>
</protein>
<feature type="domain" description="CRIB" evidence="4">
    <location>
        <begin position="71"/>
        <end position="85"/>
    </location>
</feature>
<reference evidence="5" key="1">
    <citation type="submission" date="2021-09" db="EMBL/GenBank/DDBJ databases">
        <title>The genome of Mauremys mutica provides insights into the evolution of semi-aquatic lifestyle.</title>
        <authorList>
            <person name="Gong S."/>
            <person name="Gao Y."/>
        </authorList>
    </citation>
    <scope>NUCLEOTIDE SEQUENCE</scope>
    <source>
        <strain evidence="5">MM-2020</strain>
        <tissue evidence="5">Muscle</tissue>
    </source>
</reference>
<evidence type="ECO:0000313" key="5">
    <source>
        <dbReference type="EMBL" id="KAH1182643.1"/>
    </source>
</evidence>
<dbReference type="PANTHER" id="PTHR15344">
    <property type="entry name" value="CDC42 EFFECTOR PROTEIN BORG"/>
    <property type="match status" value="1"/>
</dbReference>
<feature type="compositionally biased region" description="Basic and acidic residues" evidence="3">
    <location>
        <begin position="334"/>
        <end position="346"/>
    </location>
</feature>